<accession>B8JBQ7</accession>
<sequence length="33" mass="3547">MSPSTGPRWRELGAAIVLAAACAGLVRIFFFTH</sequence>
<keyword evidence="1" id="KW-0812">Transmembrane</keyword>
<gene>
    <name evidence="2" type="ordered locus">A2cp1_4348</name>
</gene>
<keyword evidence="1" id="KW-1133">Transmembrane helix</keyword>
<evidence type="ECO:0000313" key="2">
    <source>
        <dbReference type="EMBL" id="ACL67665.1"/>
    </source>
</evidence>
<evidence type="ECO:0000256" key="1">
    <source>
        <dbReference type="SAM" id="Phobius"/>
    </source>
</evidence>
<feature type="transmembrane region" description="Helical" evidence="1">
    <location>
        <begin position="12"/>
        <end position="30"/>
    </location>
</feature>
<name>B8JBQ7_ANAD2</name>
<dbReference type="AlphaFoldDB" id="B8JBQ7"/>
<protein>
    <submittedName>
        <fullName evidence="2">Uncharacterized protein</fullName>
    </submittedName>
</protein>
<reference evidence="2" key="1">
    <citation type="submission" date="2009-01" db="EMBL/GenBank/DDBJ databases">
        <title>Complete sequence of Anaeromyxobacter dehalogenans 2CP-1.</title>
        <authorList>
            <consortium name="US DOE Joint Genome Institute"/>
            <person name="Lucas S."/>
            <person name="Copeland A."/>
            <person name="Lapidus A."/>
            <person name="Glavina del Rio T."/>
            <person name="Dalin E."/>
            <person name="Tice H."/>
            <person name="Bruce D."/>
            <person name="Goodwin L."/>
            <person name="Pitluck S."/>
            <person name="Saunders E."/>
            <person name="Brettin T."/>
            <person name="Detter J.C."/>
            <person name="Han C."/>
            <person name="Larimer F."/>
            <person name="Land M."/>
            <person name="Hauser L."/>
            <person name="Kyrpides N."/>
            <person name="Ovchinnikova G."/>
            <person name="Beliaev A.S."/>
            <person name="Richardson P."/>
        </authorList>
    </citation>
    <scope>NUCLEOTIDE SEQUENCE</scope>
    <source>
        <strain evidence="2">2CP-1</strain>
    </source>
</reference>
<dbReference type="Proteomes" id="UP000007089">
    <property type="component" value="Chromosome"/>
</dbReference>
<dbReference type="HOGENOM" id="CLU_3380194_0_0_7"/>
<dbReference type="KEGG" id="acp:A2cp1_4348"/>
<evidence type="ECO:0000313" key="3">
    <source>
        <dbReference type="Proteomes" id="UP000007089"/>
    </source>
</evidence>
<organism evidence="2 3">
    <name type="scientific">Anaeromyxobacter dehalogenans (strain ATCC BAA-258 / DSM 21875 / 2CP-1)</name>
    <dbReference type="NCBI Taxonomy" id="455488"/>
    <lineage>
        <taxon>Bacteria</taxon>
        <taxon>Pseudomonadati</taxon>
        <taxon>Myxococcota</taxon>
        <taxon>Myxococcia</taxon>
        <taxon>Myxococcales</taxon>
        <taxon>Cystobacterineae</taxon>
        <taxon>Anaeromyxobacteraceae</taxon>
        <taxon>Anaeromyxobacter</taxon>
    </lineage>
</organism>
<keyword evidence="1" id="KW-0472">Membrane</keyword>
<dbReference type="EMBL" id="CP001359">
    <property type="protein sequence ID" value="ACL67665.1"/>
    <property type="molecule type" value="Genomic_DNA"/>
</dbReference>
<proteinExistence type="predicted"/>
<keyword evidence="3" id="KW-1185">Reference proteome</keyword>